<dbReference type="EMBL" id="LKAM01000005">
    <property type="protein sequence ID" value="KUM48537.1"/>
    <property type="molecule type" value="Genomic_DNA"/>
</dbReference>
<protein>
    <submittedName>
        <fullName evidence="1">Uncharacterized protein</fullName>
    </submittedName>
</protein>
<geneLocation type="mitochondrion" evidence="1"/>
<dbReference type="InterPro" id="IPR043502">
    <property type="entry name" value="DNA/RNA_pol_sf"/>
</dbReference>
<keyword evidence="1" id="KW-0496">Mitochondrion</keyword>
<dbReference type="Gene3D" id="3.10.10.10">
    <property type="entry name" value="HIV Type 1 Reverse Transcriptase, subunit A, domain 1"/>
    <property type="match status" value="1"/>
</dbReference>
<name>A0A101M059_PICGL</name>
<comment type="caution">
    <text evidence="1">The sequence shown here is derived from an EMBL/GenBank/DDBJ whole genome shotgun (WGS) entry which is preliminary data.</text>
</comment>
<gene>
    <name evidence="1" type="ORF">ABT39_MTgene4552</name>
</gene>
<reference evidence="1" key="1">
    <citation type="journal article" date="2015" name="Genome Biol. Evol.">
        <title>Organellar Genomes of White Spruce (Picea glauca): Assembly and Annotation.</title>
        <authorList>
            <person name="Jackman S.D."/>
            <person name="Warren R.L."/>
            <person name="Gibb E.A."/>
            <person name="Vandervalk B.P."/>
            <person name="Mohamadi H."/>
            <person name="Chu J."/>
            <person name="Raymond A."/>
            <person name="Pleasance S."/>
            <person name="Coope R."/>
            <person name="Wildung M.R."/>
            <person name="Ritland C.E."/>
            <person name="Bousquet J."/>
            <person name="Jones S.J."/>
            <person name="Bohlmann J."/>
            <person name="Birol I."/>
        </authorList>
    </citation>
    <scope>NUCLEOTIDE SEQUENCE [LARGE SCALE GENOMIC DNA]</scope>
    <source>
        <tissue evidence="1">Flushing bud</tissue>
    </source>
</reference>
<evidence type="ECO:0000313" key="1">
    <source>
        <dbReference type="EMBL" id="KUM48537.1"/>
    </source>
</evidence>
<accession>A0A101M059</accession>
<sequence>MQIELKLDAKPVKHGPYKLNPRVKEKVKKEIDRMLAARLILPVDKSK</sequence>
<dbReference type="SUPFAM" id="SSF56672">
    <property type="entry name" value="DNA/RNA polymerases"/>
    <property type="match status" value="1"/>
</dbReference>
<proteinExistence type="predicted"/>
<dbReference type="AlphaFoldDB" id="A0A101M059"/>
<organism evidence="1">
    <name type="scientific">Picea glauca</name>
    <name type="common">White spruce</name>
    <name type="synonym">Pinus glauca</name>
    <dbReference type="NCBI Taxonomy" id="3330"/>
    <lineage>
        <taxon>Eukaryota</taxon>
        <taxon>Viridiplantae</taxon>
        <taxon>Streptophyta</taxon>
        <taxon>Embryophyta</taxon>
        <taxon>Tracheophyta</taxon>
        <taxon>Spermatophyta</taxon>
        <taxon>Pinopsida</taxon>
        <taxon>Pinidae</taxon>
        <taxon>Conifers I</taxon>
        <taxon>Pinales</taxon>
        <taxon>Pinaceae</taxon>
        <taxon>Picea</taxon>
    </lineage>
</organism>